<evidence type="ECO:0000313" key="14">
    <source>
        <dbReference type="EMBL" id="MBB3046876.1"/>
    </source>
</evidence>
<evidence type="ECO:0000259" key="13">
    <source>
        <dbReference type="PROSITE" id="PS50885"/>
    </source>
</evidence>
<proteinExistence type="predicted"/>
<reference evidence="14 15" key="1">
    <citation type="submission" date="2020-08" db="EMBL/GenBank/DDBJ databases">
        <title>Genomic Encyclopedia of Type Strains, Phase III (KMG-III): the genomes of soil and plant-associated and newly described type strains.</title>
        <authorList>
            <person name="Whitman W."/>
        </authorList>
    </citation>
    <scope>NUCLEOTIDE SEQUENCE [LARGE SCALE GENOMIC DNA]</scope>
    <source>
        <strain evidence="14 15">CECT 8654</strain>
    </source>
</reference>
<dbReference type="InterPro" id="IPR003661">
    <property type="entry name" value="HisK_dim/P_dom"/>
</dbReference>
<evidence type="ECO:0000256" key="6">
    <source>
        <dbReference type="ARBA" id="ARBA00022692"/>
    </source>
</evidence>
<accession>A0A7W4Z6G4</accession>
<feature type="domain" description="Histidine kinase" evidence="12">
    <location>
        <begin position="246"/>
        <end position="455"/>
    </location>
</feature>
<dbReference type="EMBL" id="JACHWY010000001">
    <property type="protein sequence ID" value="MBB3046876.1"/>
    <property type="molecule type" value="Genomic_DNA"/>
</dbReference>
<keyword evidence="7 14" id="KW-0418">Kinase</keyword>
<comment type="catalytic activity">
    <reaction evidence="1">
        <text>ATP + protein L-histidine = ADP + protein N-phospho-L-histidine.</text>
        <dbReference type="EC" id="2.7.13.3"/>
    </reaction>
</comment>
<evidence type="ECO:0000256" key="4">
    <source>
        <dbReference type="ARBA" id="ARBA00022553"/>
    </source>
</evidence>
<evidence type="ECO:0000256" key="7">
    <source>
        <dbReference type="ARBA" id="ARBA00022777"/>
    </source>
</evidence>
<keyword evidence="5" id="KW-0808">Transferase</keyword>
<protein>
    <recommendedName>
        <fullName evidence="3">histidine kinase</fullName>
        <ecNumber evidence="3">2.7.13.3</ecNumber>
    </recommendedName>
</protein>
<dbReference type="InterPro" id="IPR003594">
    <property type="entry name" value="HATPase_dom"/>
</dbReference>
<dbReference type="Gene3D" id="1.10.287.130">
    <property type="match status" value="1"/>
</dbReference>
<dbReference type="InterPro" id="IPR050428">
    <property type="entry name" value="TCS_sensor_his_kinase"/>
</dbReference>
<dbReference type="InterPro" id="IPR005467">
    <property type="entry name" value="His_kinase_dom"/>
</dbReference>
<keyword evidence="4" id="KW-0597">Phosphoprotein</keyword>
<dbReference type="Pfam" id="PF00512">
    <property type="entry name" value="HisKA"/>
    <property type="match status" value="1"/>
</dbReference>
<evidence type="ECO:0000256" key="8">
    <source>
        <dbReference type="ARBA" id="ARBA00022989"/>
    </source>
</evidence>
<dbReference type="InterPro" id="IPR036890">
    <property type="entry name" value="HATPase_C_sf"/>
</dbReference>
<keyword evidence="10 11" id="KW-0472">Membrane</keyword>
<evidence type="ECO:0000256" key="10">
    <source>
        <dbReference type="ARBA" id="ARBA00023136"/>
    </source>
</evidence>
<evidence type="ECO:0000256" key="5">
    <source>
        <dbReference type="ARBA" id="ARBA00022679"/>
    </source>
</evidence>
<dbReference type="Gene3D" id="3.30.565.10">
    <property type="entry name" value="Histidine kinase-like ATPase, C-terminal domain"/>
    <property type="match status" value="1"/>
</dbReference>
<dbReference type="SMART" id="SM00304">
    <property type="entry name" value="HAMP"/>
    <property type="match status" value="1"/>
</dbReference>
<dbReference type="GO" id="GO:0000155">
    <property type="term" value="F:phosphorelay sensor kinase activity"/>
    <property type="evidence" value="ECO:0007669"/>
    <property type="project" value="InterPro"/>
</dbReference>
<dbReference type="Pfam" id="PF00672">
    <property type="entry name" value="HAMP"/>
    <property type="match status" value="1"/>
</dbReference>
<dbReference type="CDD" id="cd00082">
    <property type="entry name" value="HisKA"/>
    <property type="match status" value="1"/>
</dbReference>
<feature type="transmembrane region" description="Helical" evidence="11">
    <location>
        <begin position="12"/>
        <end position="37"/>
    </location>
</feature>
<comment type="subcellular location">
    <subcellularLocation>
        <location evidence="2">Membrane</location>
    </subcellularLocation>
</comment>
<dbReference type="InterPro" id="IPR003660">
    <property type="entry name" value="HAMP_dom"/>
</dbReference>
<name>A0A7W4Z6G4_9GAMM</name>
<keyword evidence="15" id="KW-1185">Reference proteome</keyword>
<dbReference type="EC" id="2.7.13.3" evidence="3"/>
<dbReference type="SUPFAM" id="SSF158472">
    <property type="entry name" value="HAMP domain-like"/>
    <property type="match status" value="1"/>
</dbReference>
<dbReference type="SUPFAM" id="SSF55874">
    <property type="entry name" value="ATPase domain of HSP90 chaperone/DNA topoisomerase II/histidine kinase"/>
    <property type="match status" value="1"/>
</dbReference>
<evidence type="ECO:0000256" key="3">
    <source>
        <dbReference type="ARBA" id="ARBA00012438"/>
    </source>
</evidence>
<evidence type="ECO:0000256" key="9">
    <source>
        <dbReference type="ARBA" id="ARBA00023012"/>
    </source>
</evidence>
<dbReference type="PANTHER" id="PTHR45436:SF8">
    <property type="entry name" value="HISTIDINE KINASE"/>
    <property type="match status" value="1"/>
</dbReference>
<feature type="transmembrane region" description="Helical" evidence="11">
    <location>
        <begin position="169"/>
        <end position="188"/>
    </location>
</feature>
<evidence type="ECO:0000313" key="15">
    <source>
        <dbReference type="Proteomes" id="UP000537130"/>
    </source>
</evidence>
<dbReference type="AlphaFoldDB" id="A0A7W4Z6G4"/>
<dbReference type="PANTHER" id="PTHR45436">
    <property type="entry name" value="SENSOR HISTIDINE KINASE YKOH"/>
    <property type="match status" value="1"/>
</dbReference>
<dbReference type="SMART" id="SM00388">
    <property type="entry name" value="HisKA"/>
    <property type="match status" value="1"/>
</dbReference>
<keyword evidence="8 11" id="KW-1133">Transmembrane helix</keyword>
<dbReference type="GO" id="GO:0005886">
    <property type="term" value="C:plasma membrane"/>
    <property type="evidence" value="ECO:0007669"/>
    <property type="project" value="TreeGrafter"/>
</dbReference>
<dbReference type="PRINTS" id="PR00344">
    <property type="entry name" value="BCTRLSENSOR"/>
</dbReference>
<dbReference type="Pfam" id="PF02518">
    <property type="entry name" value="HATPase_c"/>
    <property type="match status" value="1"/>
</dbReference>
<dbReference type="InterPro" id="IPR004358">
    <property type="entry name" value="Sig_transdc_His_kin-like_C"/>
</dbReference>
<dbReference type="RefSeq" id="WP_183409535.1">
    <property type="nucleotide sequence ID" value="NZ_JACHWY010000001.1"/>
</dbReference>
<dbReference type="PROSITE" id="PS50885">
    <property type="entry name" value="HAMP"/>
    <property type="match status" value="1"/>
</dbReference>
<dbReference type="Gene3D" id="6.10.340.10">
    <property type="match status" value="1"/>
</dbReference>
<dbReference type="SMART" id="SM00387">
    <property type="entry name" value="HATPase_c"/>
    <property type="match status" value="1"/>
</dbReference>
<evidence type="ECO:0000259" key="12">
    <source>
        <dbReference type="PROSITE" id="PS50109"/>
    </source>
</evidence>
<comment type="caution">
    <text evidence="14">The sequence shown here is derived from an EMBL/GenBank/DDBJ whole genome shotgun (WGS) entry which is preliminary data.</text>
</comment>
<evidence type="ECO:0000256" key="11">
    <source>
        <dbReference type="SAM" id="Phobius"/>
    </source>
</evidence>
<dbReference type="InterPro" id="IPR036097">
    <property type="entry name" value="HisK_dim/P_sf"/>
</dbReference>
<dbReference type="Proteomes" id="UP000537130">
    <property type="component" value="Unassembled WGS sequence"/>
</dbReference>
<gene>
    <name evidence="14" type="ORF">FHR99_001112</name>
</gene>
<keyword evidence="9" id="KW-0902">Two-component regulatory system</keyword>
<keyword evidence="6 11" id="KW-0812">Transmembrane</keyword>
<organism evidence="14 15">
    <name type="scientific">Litorivivens lipolytica</name>
    <dbReference type="NCBI Taxonomy" id="1524264"/>
    <lineage>
        <taxon>Bacteria</taxon>
        <taxon>Pseudomonadati</taxon>
        <taxon>Pseudomonadota</taxon>
        <taxon>Gammaproteobacteria</taxon>
        <taxon>Litorivivens</taxon>
    </lineage>
</organism>
<dbReference type="CDD" id="cd06225">
    <property type="entry name" value="HAMP"/>
    <property type="match status" value="1"/>
</dbReference>
<dbReference type="SUPFAM" id="SSF47384">
    <property type="entry name" value="Homodimeric domain of signal transducing histidine kinase"/>
    <property type="match status" value="1"/>
</dbReference>
<dbReference type="PROSITE" id="PS50109">
    <property type="entry name" value="HIS_KIN"/>
    <property type="match status" value="1"/>
</dbReference>
<evidence type="ECO:0000256" key="2">
    <source>
        <dbReference type="ARBA" id="ARBA00004370"/>
    </source>
</evidence>
<feature type="domain" description="HAMP" evidence="13">
    <location>
        <begin position="185"/>
        <end position="238"/>
    </location>
</feature>
<evidence type="ECO:0000256" key="1">
    <source>
        <dbReference type="ARBA" id="ARBA00000085"/>
    </source>
</evidence>
<sequence length="455" mass="50570">MILSKIFSSFTFRFMSGYVAGLSITVFLVLAAIYTLISRDYFTQVHNTIQQELDALTETYQEGGASAVEKFVDVHAGPDRLIRFFFLVVDENYEPIAGNLDRWPDPKQYRDGWLGFDLKLLSGEWDEVGTEFVARSRTLPTGETVMVARHYADVINSAKLVSGALTRSLVATIILGIIGGAIVAGRLVRRIDDMNQSLNRIMSGDLTERVELHDSHGDFRRMAVNLNKMLDKIEQLMLGMRQVSDNIAHDLRTPLTRLRNKLSDLQQSSNEPEKVQALIDEADGLLATFSALLRIAQVESGNPRSGFTEIDIKTILLDVIELYEPLALEKEQQVETDLATVPATRGDKNLLFQAIANLVDNAIKYTPDGGRVMVRLWAQQNQIVIEVSDSGPGVSPAEREKVLQRFYRVEASRSQQPGNGLGLSLVNAVVKLHGGSVQLADNFPGLRVSLRMPVQ</sequence>